<gene>
    <name evidence="2" type="ORF">GKO32_14835</name>
</gene>
<dbReference type="EMBL" id="WMBA01000019">
    <property type="protein sequence ID" value="MTD55246.1"/>
    <property type="molecule type" value="Genomic_DNA"/>
</dbReference>
<name>A0A6N7Z6M2_9PSEU</name>
<feature type="region of interest" description="Disordered" evidence="1">
    <location>
        <begin position="430"/>
        <end position="466"/>
    </location>
</feature>
<evidence type="ECO:0000313" key="2">
    <source>
        <dbReference type="EMBL" id="MTD55246.1"/>
    </source>
</evidence>
<organism evidence="2 3">
    <name type="scientific">Amycolatopsis pithecellobii</name>
    <dbReference type="NCBI Taxonomy" id="664692"/>
    <lineage>
        <taxon>Bacteria</taxon>
        <taxon>Bacillati</taxon>
        <taxon>Actinomycetota</taxon>
        <taxon>Actinomycetes</taxon>
        <taxon>Pseudonocardiales</taxon>
        <taxon>Pseudonocardiaceae</taxon>
        <taxon>Amycolatopsis</taxon>
    </lineage>
</organism>
<sequence length="466" mass="52119">MTGTVPPRLFGPRMAVWGYFPFDNRVVTADGKRATWEWAMSQWDEVARAGHAVRLVVAEQAYSRLDTNARVADAKARFSACRAAEQLVFGRVYVAGGKLQPGQPGEKFDDPLRPGRQVPGVADQIAAWHTLYGDQIDGIYLDSGPTACTDPSVAGGDPVIPRNYRAYVAAARPYYVFVQAAQYPDGEGWLRALGAEFLELWEAGVAPYSTKFEAKDACHPGQSGVLPAWWDEDTALRWSRVHVVDDCRDSATMNTMARLAIDRRGAWTVWITRPRRDDTLGAVYDSLPPYWLDEVAFFRRYADDEDRAAKSTKDTQDEKRSKDEGDQKGQKDDKDHKDDPDNKASKDDKDVPDQVKDDKDNKDNKEAKDKEDVKEDTKDEPELTDKQQKDTKDFKDDDDNPKPLETLKDSELAFKVLETVGLDVASAPVERPEAEAGRPLGRTFIRPHERPVVGESIVADPPGSEE</sequence>
<comment type="caution">
    <text evidence="2">The sequence shown here is derived from an EMBL/GenBank/DDBJ whole genome shotgun (WGS) entry which is preliminary data.</text>
</comment>
<accession>A0A6N7Z6M2</accession>
<dbReference type="AlphaFoldDB" id="A0A6N7Z6M2"/>
<evidence type="ECO:0000313" key="3">
    <source>
        <dbReference type="Proteomes" id="UP000440096"/>
    </source>
</evidence>
<dbReference type="OrthoDB" id="508445at2"/>
<proteinExistence type="predicted"/>
<dbReference type="Proteomes" id="UP000440096">
    <property type="component" value="Unassembled WGS sequence"/>
</dbReference>
<reference evidence="2 3" key="1">
    <citation type="submission" date="2019-11" db="EMBL/GenBank/DDBJ databases">
        <title>Draft genome of Amycolatopsis RM579.</title>
        <authorList>
            <person name="Duangmal K."/>
            <person name="Mingma R."/>
        </authorList>
    </citation>
    <scope>NUCLEOTIDE SEQUENCE [LARGE SCALE GENOMIC DNA]</scope>
    <source>
        <strain evidence="2 3">RM579</strain>
    </source>
</reference>
<feature type="region of interest" description="Disordered" evidence="1">
    <location>
        <begin position="306"/>
        <end position="410"/>
    </location>
</feature>
<dbReference type="RefSeq" id="WP_154757449.1">
    <property type="nucleotide sequence ID" value="NZ_WMBA01000019.1"/>
</dbReference>
<evidence type="ECO:0000256" key="1">
    <source>
        <dbReference type="SAM" id="MobiDB-lite"/>
    </source>
</evidence>
<protein>
    <submittedName>
        <fullName evidence="2">Uncharacterized protein</fullName>
    </submittedName>
</protein>
<keyword evidence="3" id="KW-1185">Reference proteome</keyword>